<evidence type="ECO:0000313" key="12">
    <source>
        <dbReference type="Proteomes" id="UP001500279"/>
    </source>
</evidence>
<evidence type="ECO:0000256" key="6">
    <source>
        <dbReference type="PROSITE-ProRule" id="PRU00169"/>
    </source>
</evidence>
<feature type="DNA-binding region" description="OmpR/PhoB-type" evidence="7">
    <location>
        <begin position="169"/>
        <end position="269"/>
    </location>
</feature>
<keyword evidence="2" id="KW-0902">Two-component regulatory system</keyword>
<dbReference type="PANTHER" id="PTHR48111:SF4">
    <property type="entry name" value="DNA-BINDING DUAL TRANSCRIPTIONAL REGULATOR OMPR"/>
    <property type="match status" value="1"/>
</dbReference>
<feature type="domain" description="OmpR/PhoB-type" evidence="10">
    <location>
        <begin position="169"/>
        <end position="269"/>
    </location>
</feature>
<evidence type="ECO:0000256" key="2">
    <source>
        <dbReference type="ARBA" id="ARBA00023012"/>
    </source>
</evidence>
<dbReference type="PANTHER" id="PTHR48111">
    <property type="entry name" value="REGULATOR OF RPOS"/>
    <property type="match status" value="1"/>
</dbReference>
<accession>A0ABN1KJ23</accession>
<dbReference type="Pfam" id="PF00486">
    <property type="entry name" value="Trans_reg_C"/>
    <property type="match status" value="1"/>
</dbReference>
<dbReference type="Pfam" id="PF00072">
    <property type="entry name" value="Response_reg"/>
    <property type="match status" value="1"/>
</dbReference>
<feature type="modified residue" description="4-aspartylphosphate" evidence="6">
    <location>
        <position position="76"/>
    </location>
</feature>
<evidence type="ECO:0000259" key="9">
    <source>
        <dbReference type="PROSITE" id="PS50110"/>
    </source>
</evidence>
<evidence type="ECO:0000256" key="1">
    <source>
        <dbReference type="ARBA" id="ARBA00022553"/>
    </source>
</evidence>
<keyword evidence="12" id="KW-1185">Reference proteome</keyword>
<evidence type="ECO:0000256" key="7">
    <source>
        <dbReference type="PROSITE-ProRule" id="PRU01091"/>
    </source>
</evidence>
<dbReference type="CDD" id="cd00383">
    <property type="entry name" value="trans_reg_C"/>
    <property type="match status" value="1"/>
</dbReference>
<dbReference type="SMART" id="SM00862">
    <property type="entry name" value="Trans_reg_C"/>
    <property type="match status" value="1"/>
</dbReference>
<keyword evidence="3" id="KW-0805">Transcription regulation</keyword>
<dbReference type="Gene3D" id="1.10.10.10">
    <property type="entry name" value="Winged helix-like DNA-binding domain superfamily/Winged helix DNA-binding domain"/>
    <property type="match status" value="1"/>
</dbReference>
<dbReference type="PROSITE" id="PS50110">
    <property type="entry name" value="RESPONSE_REGULATORY"/>
    <property type="match status" value="1"/>
</dbReference>
<dbReference type="EMBL" id="BAAAEW010000047">
    <property type="protein sequence ID" value="GAA0768319.1"/>
    <property type="molecule type" value="Genomic_DNA"/>
</dbReference>
<evidence type="ECO:0000256" key="4">
    <source>
        <dbReference type="ARBA" id="ARBA00023125"/>
    </source>
</evidence>
<protein>
    <submittedName>
        <fullName evidence="11">Response regulator</fullName>
    </submittedName>
</protein>
<reference evidence="11 12" key="1">
    <citation type="journal article" date="2019" name="Int. J. Syst. Evol. Microbiol.">
        <title>The Global Catalogue of Microorganisms (GCM) 10K type strain sequencing project: providing services to taxonomists for standard genome sequencing and annotation.</title>
        <authorList>
            <consortium name="The Broad Institute Genomics Platform"/>
            <consortium name="The Broad Institute Genome Sequencing Center for Infectious Disease"/>
            <person name="Wu L."/>
            <person name="Ma J."/>
        </authorList>
    </citation>
    <scope>NUCLEOTIDE SEQUENCE [LARGE SCALE GENOMIC DNA]</scope>
    <source>
        <strain evidence="11 12">JCM 15503</strain>
    </source>
</reference>
<dbReference type="InterPro" id="IPR036388">
    <property type="entry name" value="WH-like_DNA-bd_sf"/>
</dbReference>
<evidence type="ECO:0000256" key="5">
    <source>
        <dbReference type="ARBA" id="ARBA00023163"/>
    </source>
</evidence>
<evidence type="ECO:0000259" key="10">
    <source>
        <dbReference type="PROSITE" id="PS51755"/>
    </source>
</evidence>
<evidence type="ECO:0000313" key="11">
    <source>
        <dbReference type="EMBL" id="GAA0768319.1"/>
    </source>
</evidence>
<gene>
    <name evidence="11" type="ORF">GCM10009107_58040</name>
</gene>
<name>A0ABN1KJ23_9BURK</name>
<dbReference type="SUPFAM" id="SSF52172">
    <property type="entry name" value="CheY-like"/>
    <property type="match status" value="1"/>
</dbReference>
<feature type="region of interest" description="Disordered" evidence="8">
    <location>
        <begin position="1"/>
        <end position="23"/>
    </location>
</feature>
<proteinExistence type="predicted"/>
<evidence type="ECO:0000256" key="8">
    <source>
        <dbReference type="SAM" id="MobiDB-lite"/>
    </source>
</evidence>
<dbReference type="InterPro" id="IPR001789">
    <property type="entry name" value="Sig_transdc_resp-reg_receiver"/>
</dbReference>
<sequence length="278" mass="30492">MLCLNAMSDHPTPTALPPADRRPHPAARVLVVDPDADSRQWLSMCLEPHGHQVQATDDTQLIEHAGRRGFELLVMDPSPSRSGHRPDAWQQLRNLRELGSHMPVLVLQAASHAADRAVALELGADAVLDKPFHPGELRARVGALLRRSRDDVGGPPPAAATTAAAAKATSALRFGQWRLDPATRSLEAPTGLRVPLSQAEFRLLKTFIAHPHCTLDRQQLLDLARGEGVEQLDRSIDLLVSRLRHKLDDDPRSPQIIRTVRGVGYLFAALDEPHKAKS</sequence>
<keyword evidence="4 7" id="KW-0238">DNA-binding</keyword>
<dbReference type="InterPro" id="IPR011006">
    <property type="entry name" value="CheY-like_superfamily"/>
</dbReference>
<dbReference type="SUPFAM" id="SSF46894">
    <property type="entry name" value="C-terminal effector domain of the bipartite response regulators"/>
    <property type="match status" value="1"/>
</dbReference>
<dbReference type="PROSITE" id="PS51755">
    <property type="entry name" value="OMPR_PHOB"/>
    <property type="match status" value="1"/>
</dbReference>
<feature type="domain" description="Response regulatory" evidence="9">
    <location>
        <begin position="28"/>
        <end position="145"/>
    </location>
</feature>
<dbReference type="InterPro" id="IPR016032">
    <property type="entry name" value="Sig_transdc_resp-reg_C-effctor"/>
</dbReference>
<keyword evidence="1 6" id="KW-0597">Phosphoprotein</keyword>
<dbReference type="SMART" id="SM00448">
    <property type="entry name" value="REC"/>
    <property type="match status" value="1"/>
</dbReference>
<dbReference type="InterPro" id="IPR001867">
    <property type="entry name" value="OmpR/PhoB-type_DNA-bd"/>
</dbReference>
<dbReference type="InterPro" id="IPR039420">
    <property type="entry name" value="WalR-like"/>
</dbReference>
<comment type="caution">
    <text evidence="11">The sequence shown here is derived from an EMBL/GenBank/DDBJ whole genome shotgun (WGS) entry which is preliminary data.</text>
</comment>
<keyword evidence="5" id="KW-0804">Transcription</keyword>
<dbReference type="Proteomes" id="UP001500279">
    <property type="component" value="Unassembled WGS sequence"/>
</dbReference>
<dbReference type="Gene3D" id="3.40.50.2300">
    <property type="match status" value="1"/>
</dbReference>
<organism evidence="11 12">
    <name type="scientific">Ideonella azotifigens</name>
    <dbReference type="NCBI Taxonomy" id="513160"/>
    <lineage>
        <taxon>Bacteria</taxon>
        <taxon>Pseudomonadati</taxon>
        <taxon>Pseudomonadota</taxon>
        <taxon>Betaproteobacteria</taxon>
        <taxon>Burkholderiales</taxon>
        <taxon>Sphaerotilaceae</taxon>
        <taxon>Ideonella</taxon>
    </lineage>
</organism>
<evidence type="ECO:0000256" key="3">
    <source>
        <dbReference type="ARBA" id="ARBA00023015"/>
    </source>
</evidence>